<sequence length="412" mass="43761">MKGGYGQDALVQGGADAQFYALRRWSCLDSFVYFSHSLVTLPPPGWTNAAHTHGVRVLGTLITEWEAGAAACARLFGSAAAAVDTAQRLATLAAYFGFEGWLVNIENGMQPAHIPHLLLFLRELTARMREVAPGWSQVIWYDAVTTEGQLAWQDGLTPLNRPFFDACDALWVNYTWKEGTPARVAAEAGTRAADMYMGVDCFGRGTFGGGGFGCGSALRACLEQGLSAALFATGWPFEGDCGANAPACWRQRDALFWEGIEAAWRAGRCRGSNDGGSGGSGNGRASGCSSSRALPRPRLRRPLCTDFSHGAGPAFYQAGRCLSPKPWYNMSLQALQPLLHVRHFASNGSNGSGDGSDGGSPAVQASVADERAFSGGSSLRVSGHLAAAQRVAVQLFEPAACLPAGCVWQRQQ</sequence>
<dbReference type="GO" id="GO:0005829">
    <property type="term" value="C:cytosol"/>
    <property type="evidence" value="ECO:0007669"/>
    <property type="project" value="UniProtKB-SubCell"/>
</dbReference>
<reference evidence="3 4" key="1">
    <citation type="journal article" date="2018" name="Plant J.">
        <title>Genome sequences of Chlorella sorokiniana UTEX 1602 and Micractinium conductrix SAG 241.80: implications to maltose excretion by a green alga.</title>
        <authorList>
            <person name="Arriola M.B."/>
            <person name="Velmurugan N."/>
            <person name="Zhang Y."/>
            <person name="Plunkett M.H."/>
            <person name="Hondzo H."/>
            <person name="Barney B.M."/>
        </authorList>
    </citation>
    <scope>NUCLEOTIDE SEQUENCE [LARGE SCALE GENOMIC DNA]</scope>
    <source>
        <strain evidence="3 4">SAG 241.80</strain>
    </source>
</reference>
<dbReference type="Pfam" id="PF03644">
    <property type="entry name" value="Glyco_hydro_85"/>
    <property type="match status" value="1"/>
</dbReference>
<dbReference type="InterPro" id="IPR032979">
    <property type="entry name" value="ENGase"/>
</dbReference>
<comment type="caution">
    <text evidence="3">The sequence shown here is derived from an EMBL/GenBank/DDBJ whole genome shotgun (WGS) entry which is preliminary data.</text>
</comment>
<gene>
    <name evidence="3" type="ORF">C2E20_4138</name>
</gene>
<evidence type="ECO:0000259" key="2">
    <source>
        <dbReference type="Pfam" id="PF03644"/>
    </source>
</evidence>
<keyword evidence="4" id="KW-1185">Reference proteome</keyword>
<proteinExistence type="predicted"/>
<evidence type="ECO:0000313" key="4">
    <source>
        <dbReference type="Proteomes" id="UP000239649"/>
    </source>
</evidence>
<name>A0A2P6VE75_9CHLO</name>
<dbReference type="InterPro" id="IPR005201">
    <property type="entry name" value="TIM_ENGase"/>
</dbReference>
<dbReference type="Gene3D" id="3.20.20.80">
    <property type="entry name" value="Glycosidases"/>
    <property type="match status" value="1"/>
</dbReference>
<dbReference type="AlphaFoldDB" id="A0A2P6VE75"/>
<dbReference type="OrthoDB" id="284473at2759"/>
<evidence type="ECO:0000256" key="1">
    <source>
        <dbReference type="SAM" id="MobiDB-lite"/>
    </source>
</evidence>
<dbReference type="Gene3D" id="2.60.120.260">
    <property type="entry name" value="Galactose-binding domain-like"/>
    <property type="match status" value="1"/>
</dbReference>
<evidence type="ECO:0000313" key="3">
    <source>
        <dbReference type="EMBL" id="PSC72394.1"/>
    </source>
</evidence>
<dbReference type="EMBL" id="LHPF02000010">
    <property type="protein sequence ID" value="PSC72394.1"/>
    <property type="molecule type" value="Genomic_DNA"/>
</dbReference>
<dbReference type="GO" id="GO:0033925">
    <property type="term" value="F:mannosyl-glycoprotein endo-beta-N-acetylglucosaminidase activity"/>
    <property type="evidence" value="ECO:0007669"/>
    <property type="project" value="UniProtKB-EC"/>
</dbReference>
<protein>
    <submittedName>
        <fullName evidence="3">Cytosolic endo-beta-N-acetylglucosaminidase-like</fullName>
    </submittedName>
</protein>
<organism evidence="3 4">
    <name type="scientific">Micractinium conductrix</name>
    <dbReference type="NCBI Taxonomy" id="554055"/>
    <lineage>
        <taxon>Eukaryota</taxon>
        <taxon>Viridiplantae</taxon>
        <taxon>Chlorophyta</taxon>
        <taxon>core chlorophytes</taxon>
        <taxon>Trebouxiophyceae</taxon>
        <taxon>Chlorellales</taxon>
        <taxon>Chlorellaceae</taxon>
        <taxon>Chlorella clade</taxon>
        <taxon>Micractinium</taxon>
    </lineage>
</organism>
<feature type="compositionally biased region" description="Low complexity" evidence="1">
    <location>
        <begin position="285"/>
        <end position="294"/>
    </location>
</feature>
<dbReference type="Proteomes" id="UP000239649">
    <property type="component" value="Unassembled WGS sequence"/>
</dbReference>
<feature type="domain" description="Cytosolic endo-beta-N-acetylglucosaminidase TIM barrel" evidence="2">
    <location>
        <begin position="7"/>
        <end position="313"/>
    </location>
</feature>
<dbReference type="PANTHER" id="PTHR13246:SF1">
    <property type="entry name" value="CYTOSOLIC ENDO-BETA-N-ACETYLGLUCOSAMINIDASE"/>
    <property type="match status" value="1"/>
</dbReference>
<feature type="compositionally biased region" description="Gly residues" evidence="1">
    <location>
        <begin position="273"/>
        <end position="284"/>
    </location>
</feature>
<accession>A0A2P6VE75</accession>
<feature type="region of interest" description="Disordered" evidence="1">
    <location>
        <begin position="271"/>
        <end position="294"/>
    </location>
</feature>
<dbReference type="PANTHER" id="PTHR13246">
    <property type="entry name" value="ENDO BETA N-ACETYLGLUCOSAMINIDASE"/>
    <property type="match status" value="1"/>
</dbReference>